<reference evidence="2" key="1">
    <citation type="submission" date="2020-05" db="EMBL/GenBank/DDBJ databases">
        <authorList>
            <person name="Chiriac C."/>
            <person name="Salcher M."/>
            <person name="Ghai R."/>
            <person name="Kavagutti S V."/>
        </authorList>
    </citation>
    <scope>NUCLEOTIDE SEQUENCE</scope>
</reference>
<name>A0A6J7KZF2_9ZZZZ</name>
<gene>
    <name evidence="2" type="ORF">UFOPK3879_00618</name>
</gene>
<evidence type="ECO:0000313" key="2">
    <source>
        <dbReference type="EMBL" id="CAB4961120.1"/>
    </source>
</evidence>
<proteinExistence type="predicted"/>
<dbReference type="Pfam" id="PF07110">
    <property type="entry name" value="EthD"/>
    <property type="match status" value="1"/>
</dbReference>
<dbReference type="GO" id="GO:0016491">
    <property type="term" value="F:oxidoreductase activity"/>
    <property type="evidence" value="ECO:0007669"/>
    <property type="project" value="InterPro"/>
</dbReference>
<dbReference type="InterPro" id="IPR011008">
    <property type="entry name" value="Dimeric_a/b-barrel"/>
</dbReference>
<accession>A0A6J7KZF2</accession>
<sequence>MSFKAIILLTRAATATHEQFADWWLNRHAPLAKQLPELRRGVFNLVENPAEGDPDGVSELWFDSQSDFEAAYASEIGKAVVADSLSNVSGRRRMFVVENTIHS</sequence>
<evidence type="ECO:0000259" key="1">
    <source>
        <dbReference type="Pfam" id="PF07110"/>
    </source>
</evidence>
<organism evidence="2">
    <name type="scientific">freshwater metagenome</name>
    <dbReference type="NCBI Taxonomy" id="449393"/>
    <lineage>
        <taxon>unclassified sequences</taxon>
        <taxon>metagenomes</taxon>
        <taxon>ecological metagenomes</taxon>
    </lineage>
</organism>
<dbReference type="Gene3D" id="3.30.70.100">
    <property type="match status" value="1"/>
</dbReference>
<dbReference type="SUPFAM" id="SSF54909">
    <property type="entry name" value="Dimeric alpha+beta barrel"/>
    <property type="match status" value="1"/>
</dbReference>
<dbReference type="InterPro" id="IPR009799">
    <property type="entry name" value="EthD_dom"/>
</dbReference>
<feature type="domain" description="EthD" evidence="1">
    <location>
        <begin position="15"/>
        <end position="84"/>
    </location>
</feature>
<dbReference type="AlphaFoldDB" id="A0A6J7KZF2"/>
<dbReference type="EMBL" id="CAFBNR010000021">
    <property type="protein sequence ID" value="CAB4961120.1"/>
    <property type="molecule type" value="Genomic_DNA"/>
</dbReference>
<protein>
    <submittedName>
        <fullName evidence="2">Unannotated protein</fullName>
    </submittedName>
</protein>
<dbReference type="NCBIfam" id="TIGR02118">
    <property type="entry name" value="EthD family reductase"/>
    <property type="match status" value="1"/>
</dbReference>